<name>A0A139A0Y5_GONPJ</name>
<organism evidence="2 3">
    <name type="scientific">Gonapodya prolifera (strain JEL478)</name>
    <name type="common">Monoblepharis prolifera</name>
    <dbReference type="NCBI Taxonomy" id="1344416"/>
    <lineage>
        <taxon>Eukaryota</taxon>
        <taxon>Fungi</taxon>
        <taxon>Fungi incertae sedis</taxon>
        <taxon>Chytridiomycota</taxon>
        <taxon>Chytridiomycota incertae sedis</taxon>
        <taxon>Monoblepharidomycetes</taxon>
        <taxon>Monoblepharidales</taxon>
        <taxon>Gonapodyaceae</taxon>
        <taxon>Gonapodya</taxon>
    </lineage>
</organism>
<protein>
    <recommendedName>
        <fullName evidence="4">SF3 helicase domain-containing protein</fullName>
    </recommendedName>
</protein>
<gene>
    <name evidence="2" type="ORF">M427DRAFT_48052</name>
</gene>
<keyword evidence="3" id="KW-1185">Reference proteome</keyword>
<evidence type="ECO:0000313" key="2">
    <source>
        <dbReference type="EMBL" id="KXS10440.1"/>
    </source>
</evidence>
<dbReference type="EMBL" id="KQ965821">
    <property type="protein sequence ID" value="KXS10440.1"/>
    <property type="molecule type" value="Genomic_DNA"/>
</dbReference>
<accession>A0A139A0Y5</accession>
<dbReference type="GO" id="GO:0016787">
    <property type="term" value="F:hydrolase activity"/>
    <property type="evidence" value="ECO:0007669"/>
    <property type="project" value="UniProtKB-KW"/>
</dbReference>
<evidence type="ECO:0000313" key="3">
    <source>
        <dbReference type="Proteomes" id="UP000070544"/>
    </source>
</evidence>
<dbReference type="InterPro" id="IPR051620">
    <property type="entry name" value="ORF904-like_C"/>
</dbReference>
<dbReference type="AlphaFoldDB" id="A0A139A0Y5"/>
<dbReference type="Proteomes" id="UP000070544">
    <property type="component" value="Unassembled WGS sequence"/>
</dbReference>
<evidence type="ECO:0008006" key="4">
    <source>
        <dbReference type="Google" id="ProtNLM"/>
    </source>
</evidence>
<dbReference type="OrthoDB" id="2375545at2759"/>
<evidence type="ECO:0000256" key="1">
    <source>
        <dbReference type="ARBA" id="ARBA00022801"/>
    </source>
</evidence>
<proteinExistence type="predicted"/>
<keyword evidence="1" id="KW-0378">Hydrolase</keyword>
<dbReference type="PANTHER" id="PTHR35372:SF2">
    <property type="entry name" value="SF3 HELICASE DOMAIN-CONTAINING PROTEIN"/>
    <property type="match status" value="1"/>
</dbReference>
<dbReference type="Gene3D" id="3.40.50.300">
    <property type="entry name" value="P-loop containing nucleotide triphosphate hydrolases"/>
    <property type="match status" value="1"/>
</dbReference>
<dbReference type="InterPro" id="IPR027417">
    <property type="entry name" value="P-loop_NTPase"/>
</dbReference>
<reference evidence="2 3" key="1">
    <citation type="journal article" date="2015" name="Genome Biol. Evol.">
        <title>Phylogenomic analyses indicate that early fungi evolved digesting cell walls of algal ancestors of land plants.</title>
        <authorList>
            <person name="Chang Y."/>
            <person name="Wang S."/>
            <person name="Sekimoto S."/>
            <person name="Aerts A.L."/>
            <person name="Choi C."/>
            <person name="Clum A."/>
            <person name="LaButti K.M."/>
            <person name="Lindquist E.A."/>
            <person name="Yee Ngan C."/>
            <person name="Ohm R.A."/>
            <person name="Salamov A.A."/>
            <person name="Grigoriev I.V."/>
            <person name="Spatafora J.W."/>
            <person name="Berbee M.L."/>
        </authorList>
    </citation>
    <scope>NUCLEOTIDE SEQUENCE [LARGE SCALE GENOMIC DNA]</scope>
    <source>
        <strain evidence="2 3">JEL478</strain>
    </source>
</reference>
<sequence>MLHEGTHEEIFTIFNGRTRNGKSVLADLVKETLGEYCVMVDSKMATGDRPPLGSPQPDLMELIGKRAVFISEPQKSGANQSSLKLNSAFIKLITGNDTIAARALYSNEITHFKTQAKITIIWMQTTKRFGPTGPKKKLINKRLKDKLPLWKLELVKVLINYWKIYEIKGLCPTPQVVAKNKKFWDECVKRTSSKHLHFSSITKAYNAWLKQAGYNFNTYLQSLRSRLEQMDVRIGRVREVENANVQQGVNNHKLSEAGLAVLDN</sequence>
<dbReference type="PANTHER" id="PTHR35372">
    <property type="entry name" value="ATP BINDING PROTEIN-RELATED"/>
    <property type="match status" value="1"/>
</dbReference>